<comment type="caution">
    <text evidence="1">The sequence shown here is derived from an EMBL/GenBank/DDBJ whole genome shotgun (WGS) entry which is preliminary data.</text>
</comment>
<protein>
    <submittedName>
        <fullName evidence="1">Uncharacterized protein</fullName>
    </submittedName>
</protein>
<dbReference type="EMBL" id="JAHXZJ010001864">
    <property type="protein sequence ID" value="KAH0550494.1"/>
    <property type="molecule type" value="Genomic_DNA"/>
</dbReference>
<dbReference type="Proteomes" id="UP000826195">
    <property type="component" value="Unassembled WGS sequence"/>
</dbReference>
<organism evidence="1 2">
    <name type="scientific">Cotesia glomerata</name>
    <name type="common">Lepidopteran parasitic wasp</name>
    <name type="synonym">Apanteles glomeratus</name>
    <dbReference type="NCBI Taxonomy" id="32391"/>
    <lineage>
        <taxon>Eukaryota</taxon>
        <taxon>Metazoa</taxon>
        <taxon>Ecdysozoa</taxon>
        <taxon>Arthropoda</taxon>
        <taxon>Hexapoda</taxon>
        <taxon>Insecta</taxon>
        <taxon>Pterygota</taxon>
        <taxon>Neoptera</taxon>
        <taxon>Endopterygota</taxon>
        <taxon>Hymenoptera</taxon>
        <taxon>Apocrita</taxon>
        <taxon>Ichneumonoidea</taxon>
        <taxon>Braconidae</taxon>
        <taxon>Microgastrinae</taxon>
        <taxon>Cotesia</taxon>
    </lineage>
</organism>
<proteinExistence type="predicted"/>
<evidence type="ECO:0000313" key="2">
    <source>
        <dbReference type="Proteomes" id="UP000826195"/>
    </source>
</evidence>
<sequence>MKKNKCAVARVAAVRPPGAEDLEVSLVLCTRLDKKKIDEKKYNYWGAERLLENAVGGLKQKIRERLFLFLLLLFRTAVDPRDKLPPRVVPTRRLDSQEQKDSCNIARVLKVFAFGHVNSPRLYFQSLICTLLLFF</sequence>
<gene>
    <name evidence="1" type="ORF">KQX54_019719</name>
</gene>
<evidence type="ECO:0000313" key="1">
    <source>
        <dbReference type="EMBL" id="KAH0550494.1"/>
    </source>
</evidence>
<dbReference type="AlphaFoldDB" id="A0AAV7IJ79"/>
<reference evidence="1 2" key="1">
    <citation type="journal article" date="2021" name="J. Hered.">
        <title>A chromosome-level genome assembly of the parasitoid wasp, Cotesia glomerata (Hymenoptera: Braconidae).</title>
        <authorList>
            <person name="Pinto B.J."/>
            <person name="Weis J.J."/>
            <person name="Gamble T."/>
            <person name="Ode P.J."/>
            <person name="Paul R."/>
            <person name="Zaspel J.M."/>
        </authorList>
    </citation>
    <scope>NUCLEOTIDE SEQUENCE [LARGE SCALE GENOMIC DNA]</scope>
    <source>
        <strain evidence="1">CgM1</strain>
    </source>
</reference>
<keyword evidence="2" id="KW-1185">Reference proteome</keyword>
<name>A0AAV7IJ79_COTGL</name>
<accession>A0AAV7IJ79</accession>